<reference evidence="4" key="1">
    <citation type="submission" date="2019-08" db="EMBL/GenBank/DDBJ databases">
        <authorList>
            <person name="Kucharzyk K."/>
            <person name="Murdoch R.W."/>
            <person name="Higgins S."/>
            <person name="Loffler F."/>
        </authorList>
    </citation>
    <scope>NUCLEOTIDE SEQUENCE</scope>
</reference>
<name>A0A645AP39_9ZZZZ</name>
<sequence length="595" mass="65223">MTVHHRDEFDALQKQLRELQGVSILIYDQTCATEKRRRRKRGEYPDPARRAFINPAVCEGCGDCSVASNCLSVEPLETPLGTKRKINQSSCNKDFSCLKGFCPSFVTAEGAQLRKPLAVASSGEQPVVVPEPVLPTLDKPCGIVVTGVGGTGVVTIGALIGMASHLENKGVTVLDMTGLAQKGGAVMSHVQVAATPGEIHATRIATGEANLLIGCDEIVSASGEVLSKVRQGLTRAVVNSARTPAAEFLSNPDWKFPGAAAEKDIRASVGEDCQFIDANALALQLLGDTLYANPLLLGYAWQKGWLPLGKDALLRAIELNSVAVEQNKQAFEWGRLAAHDRSALPAAPTARDTEAVIMEMPVSLDRVIKRRVELLTAYQNAAYARRYSDAVASVREVEQRVVGTGKLVLTDAVARNLAKLMAYKDEYEVARLHADPAFLDQLRQQFEGEPGRDYTLSFYLAPPLSAKRDAEGQLQKRRYGSWMMRAFKLLARFKGLRGTVLDPFGRTEERRQERQLVADYFALIEEFCCSLTPESYFHALDLARVPETIRGYGHVKERNVREAHARQKELLVRYRGDCASSAAESGPQVQDALRA</sequence>
<feature type="domain" description="Pyruvate/ketoisovalerate oxidoreductase catalytic" evidence="2">
    <location>
        <begin position="149"/>
        <end position="334"/>
    </location>
</feature>
<dbReference type="Pfam" id="PF20169">
    <property type="entry name" value="DUF6537"/>
    <property type="match status" value="1"/>
</dbReference>
<dbReference type="Pfam" id="PF01558">
    <property type="entry name" value="POR"/>
    <property type="match status" value="1"/>
</dbReference>
<protein>
    <submittedName>
        <fullName evidence="4">Uncharacterized protein</fullName>
    </submittedName>
</protein>
<dbReference type="PANTHER" id="PTHR43854:SF1">
    <property type="entry name" value="INDOLEPYRUVATE OXIDOREDUCTASE SUBUNIT IORB"/>
    <property type="match status" value="1"/>
</dbReference>
<proteinExistence type="predicted"/>
<evidence type="ECO:0000313" key="4">
    <source>
        <dbReference type="EMBL" id="MPM55015.1"/>
    </source>
</evidence>
<dbReference type="InterPro" id="IPR002869">
    <property type="entry name" value="Pyrv_flavodox_OxRed_cen"/>
</dbReference>
<feature type="domain" description="DUF6537" evidence="3">
    <location>
        <begin position="364"/>
        <end position="569"/>
    </location>
</feature>
<dbReference type="AlphaFoldDB" id="A0A645AP39"/>
<dbReference type="InterPro" id="IPR046667">
    <property type="entry name" value="DUF6537"/>
</dbReference>
<organism evidence="4">
    <name type="scientific">bioreactor metagenome</name>
    <dbReference type="NCBI Taxonomy" id="1076179"/>
    <lineage>
        <taxon>unclassified sequences</taxon>
        <taxon>metagenomes</taxon>
        <taxon>ecological metagenomes</taxon>
    </lineage>
</organism>
<dbReference type="SUPFAM" id="SSF53323">
    <property type="entry name" value="Pyruvate-ferredoxin oxidoreductase, PFOR, domain III"/>
    <property type="match status" value="1"/>
</dbReference>
<evidence type="ECO:0000259" key="2">
    <source>
        <dbReference type="Pfam" id="PF01558"/>
    </source>
</evidence>
<evidence type="ECO:0000259" key="3">
    <source>
        <dbReference type="Pfam" id="PF20169"/>
    </source>
</evidence>
<dbReference type="Gene3D" id="3.40.920.10">
    <property type="entry name" value="Pyruvate-ferredoxin oxidoreductase, PFOR, domain III"/>
    <property type="match status" value="1"/>
</dbReference>
<evidence type="ECO:0000256" key="1">
    <source>
        <dbReference type="ARBA" id="ARBA00023002"/>
    </source>
</evidence>
<gene>
    <name evidence="4" type="ORF">SDC9_101800</name>
</gene>
<dbReference type="GO" id="GO:0016903">
    <property type="term" value="F:oxidoreductase activity, acting on the aldehyde or oxo group of donors"/>
    <property type="evidence" value="ECO:0007669"/>
    <property type="project" value="InterPro"/>
</dbReference>
<comment type="caution">
    <text evidence="4">The sequence shown here is derived from an EMBL/GenBank/DDBJ whole genome shotgun (WGS) entry which is preliminary data.</text>
</comment>
<dbReference type="PANTHER" id="PTHR43854">
    <property type="entry name" value="INDOLEPYRUVATE OXIDOREDUCTASE SUBUNIT IORB"/>
    <property type="match status" value="1"/>
</dbReference>
<keyword evidence="1" id="KW-0560">Oxidoreductase</keyword>
<accession>A0A645AP39</accession>
<dbReference type="InterPro" id="IPR019752">
    <property type="entry name" value="Pyrv/ketoisovalerate_OxRed_cat"/>
</dbReference>
<dbReference type="EMBL" id="VSSQ01015071">
    <property type="protein sequence ID" value="MPM55015.1"/>
    <property type="molecule type" value="Genomic_DNA"/>
</dbReference>
<dbReference type="InterPro" id="IPR052198">
    <property type="entry name" value="IorB_Oxidoreductase"/>
</dbReference>